<comment type="caution">
    <text evidence="2">The sequence shown here is derived from an EMBL/GenBank/DDBJ whole genome shotgun (WGS) entry which is preliminary data.</text>
</comment>
<evidence type="ECO:0008006" key="4">
    <source>
        <dbReference type="Google" id="ProtNLM"/>
    </source>
</evidence>
<organism evidence="2 3">
    <name type="scientific">Candidatus Gottesmanbacteria bacterium RBG_16_43_7</name>
    <dbReference type="NCBI Taxonomy" id="1798373"/>
    <lineage>
        <taxon>Bacteria</taxon>
        <taxon>Candidatus Gottesmaniibacteriota</taxon>
    </lineage>
</organism>
<sequence length="73" mass="8789">MTNKYDKQKIRKDIWAPIIIQIILLIIGVIARYFFVMPAANTPINWIFFWILCGSIVLISCANWYVFFYERRK</sequence>
<keyword evidence="1" id="KW-0472">Membrane</keyword>
<evidence type="ECO:0000313" key="3">
    <source>
        <dbReference type="Proteomes" id="UP000176854"/>
    </source>
</evidence>
<proteinExistence type="predicted"/>
<dbReference type="Proteomes" id="UP000176854">
    <property type="component" value="Unassembled WGS sequence"/>
</dbReference>
<feature type="transmembrane region" description="Helical" evidence="1">
    <location>
        <begin position="47"/>
        <end position="68"/>
    </location>
</feature>
<gene>
    <name evidence="2" type="ORF">A2154_01670</name>
</gene>
<accession>A0A1F5ZCD9</accession>
<keyword evidence="1" id="KW-0812">Transmembrane</keyword>
<feature type="transmembrane region" description="Helical" evidence="1">
    <location>
        <begin position="14"/>
        <end position="35"/>
    </location>
</feature>
<name>A0A1F5ZCD9_9BACT</name>
<dbReference type="EMBL" id="MFJC01000014">
    <property type="protein sequence ID" value="OGG09787.1"/>
    <property type="molecule type" value="Genomic_DNA"/>
</dbReference>
<reference evidence="2 3" key="1">
    <citation type="journal article" date="2016" name="Nat. Commun.">
        <title>Thousands of microbial genomes shed light on interconnected biogeochemical processes in an aquifer system.</title>
        <authorList>
            <person name="Anantharaman K."/>
            <person name="Brown C.T."/>
            <person name="Hug L.A."/>
            <person name="Sharon I."/>
            <person name="Castelle C.J."/>
            <person name="Probst A.J."/>
            <person name="Thomas B.C."/>
            <person name="Singh A."/>
            <person name="Wilkins M.J."/>
            <person name="Karaoz U."/>
            <person name="Brodie E.L."/>
            <person name="Williams K.H."/>
            <person name="Hubbard S.S."/>
            <person name="Banfield J.F."/>
        </authorList>
    </citation>
    <scope>NUCLEOTIDE SEQUENCE [LARGE SCALE GENOMIC DNA]</scope>
</reference>
<evidence type="ECO:0000313" key="2">
    <source>
        <dbReference type="EMBL" id="OGG09787.1"/>
    </source>
</evidence>
<dbReference type="AlphaFoldDB" id="A0A1F5ZCD9"/>
<keyword evidence="1" id="KW-1133">Transmembrane helix</keyword>
<protein>
    <recommendedName>
        <fullName evidence="4">2TM domain-containing protein</fullName>
    </recommendedName>
</protein>
<evidence type="ECO:0000256" key="1">
    <source>
        <dbReference type="SAM" id="Phobius"/>
    </source>
</evidence>